<feature type="compositionally biased region" description="Basic and acidic residues" evidence="1">
    <location>
        <begin position="478"/>
        <end position="487"/>
    </location>
</feature>
<sequence length="537" mass="57456">MAPAFIADSDDESEGNTFSPPPAAQTEDPPSFASTRSEPASLATSSTDPVFFQGIYKEQQIAAARQQQLRDGGGDSWSFQLTAPAGTEQTDPVSLPSQYPEGTPLAVGGPNRGHTSHAVKSAIMKEKRLRQDIAGAVDPYAFPSSAEEDQRVGGPQAGWATETDFADCGTGGAGIGEEKKMGPPSRKRQRFSGRAKDGVDSSLPPTAPPIYSSIPPTMPPGDIGETEGVDEAEIPSTLAPTMSIGEDPSLIINPRGLSSSQKQQYVALELPVSSNPERQRDHDGVLPQLPPQSSAQSQRQKTPSKRSTPSKSRTTKQRRGKSQPGGDIAASIQLGTPEQTQEKQSTKVLLDSDEEGYELNGTRAVKETEVEDDIYEIQPSPVKPAKKKRGRPKKAEKETQEAAVTHSETTEGNKPGEVARKRGRPKKSEPVVVEEAEQVAGVNLDEAPAQVAEEDETKDEARDTTDVNLEDVTVPQHVKVDNEKALEDPSVAAKQTPQKRAGKGTATPQTSSASKPLYRIGLSKRSRIAPLLKSLPK</sequence>
<dbReference type="SMART" id="SM00384">
    <property type="entry name" value="AT_hook"/>
    <property type="match status" value="2"/>
</dbReference>
<keyword evidence="2" id="KW-0238">DNA-binding</keyword>
<dbReference type="AlphaFoldDB" id="A0A168BE05"/>
<accession>A0A168BE05</accession>
<protein>
    <submittedName>
        <fullName evidence="2">AT hook, DNA-binding motif protein</fullName>
    </submittedName>
</protein>
<evidence type="ECO:0000256" key="1">
    <source>
        <dbReference type="SAM" id="MobiDB-lite"/>
    </source>
</evidence>
<dbReference type="EMBL" id="AZHF01000010">
    <property type="protein sequence ID" value="OAA69993.1"/>
    <property type="molecule type" value="Genomic_DNA"/>
</dbReference>
<feature type="compositionally biased region" description="Acidic residues" evidence="1">
    <location>
        <begin position="224"/>
        <end position="233"/>
    </location>
</feature>
<organism evidence="2 3">
    <name type="scientific">Akanthomyces lecanii RCEF 1005</name>
    <dbReference type="NCBI Taxonomy" id="1081108"/>
    <lineage>
        <taxon>Eukaryota</taxon>
        <taxon>Fungi</taxon>
        <taxon>Dikarya</taxon>
        <taxon>Ascomycota</taxon>
        <taxon>Pezizomycotina</taxon>
        <taxon>Sordariomycetes</taxon>
        <taxon>Hypocreomycetidae</taxon>
        <taxon>Hypocreales</taxon>
        <taxon>Cordycipitaceae</taxon>
        <taxon>Akanthomyces</taxon>
        <taxon>Cordyceps confragosa</taxon>
    </lineage>
</organism>
<feature type="region of interest" description="Disordered" evidence="1">
    <location>
        <begin position="1"/>
        <end position="46"/>
    </location>
</feature>
<feature type="compositionally biased region" description="Polar residues" evidence="1">
    <location>
        <begin position="77"/>
        <end position="97"/>
    </location>
</feature>
<feature type="compositionally biased region" description="Polar residues" evidence="1">
    <location>
        <begin position="32"/>
        <end position="46"/>
    </location>
</feature>
<gene>
    <name evidence="2" type="ORF">LEL_09809</name>
</gene>
<feature type="region of interest" description="Disordered" evidence="1">
    <location>
        <begin position="142"/>
        <end position="520"/>
    </location>
</feature>
<dbReference type="Pfam" id="PF02178">
    <property type="entry name" value="AT_hook"/>
    <property type="match status" value="2"/>
</dbReference>
<dbReference type="OrthoDB" id="5404794at2759"/>
<proteinExistence type="predicted"/>
<evidence type="ECO:0000313" key="3">
    <source>
        <dbReference type="Proteomes" id="UP000076881"/>
    </source>
</evidence>
<dbReference type="Proteomes" id="UP000076881">
    <property type="component" value="Unassembled WGS sequence"/>
</dbReference>
<name>A0A168BE05_CORDF</name>
<comment type="caution">
    <text evidence="2">The sequence shown here is derived from an EMBL/GenBank/DDBJ whole genome shotgun (WGS) entry which is preliminary data.</text>
</comment>
<dbReference type="InterPro" id="IPR017956">
    <property type="entry name" value="AT_hook_DNA-bd_motif"/>
</dbReference>
<dbReference type="GO" id="GO:0003677">
    <property type="term" value="F:DNA binding"/>
    <property type="evidence" value="ECO:0007669"/>
    <property type="project" value="UniProtKB-KW"/>
</dbReference>
<reference evidence="2 3" key="1">
    <citation type="journal article" date="2016" name="Genome Biol. Evol.">
        <title>Divergent and convergent evolution of fungal pathogenicity.</title>
        <authorList>
            <person name="Shang Y."/>
            <person name="Xiao G."/>
            <person name="Zheng P."/>
            <person name="Cen K."/>
            <person name="Zhan S."/>
            <person name="Wang C."/>
        </authorList>
    </citation>
    <scope>NUCLEOTIDE SEQUENCE [LARGE SCALE GENOMIC DNA]</scope>
    <source>
        <strain evidence="2 3">RCEF 1005</strain>
    </source>
</reference>
<evidence type="ECO:0000313" key="2">
    <source>
        <dbReference type="EMBL" id="OAA69993.1"/>
    </source>
</evidence>
<keyword evidence="3" id="KW-1185">Reference proteome</keyword>
<feature type="region of interest" description="Disordered" evidence="1">
    <location>
        <begin position="65"/>
        <end position="117"/>
    </location>
</feature>
<feature type="compositionally biased region" description="Low complexity" evidence="1">
    <location>
        <begin position="291"/>
        <end position="312"/>
    </location>
</feature>